<evidence type="ECO:0000256" key="1">
    <source>
        <dbReference type="SAM" id="MobiDB-lite"/>
    </source>
</evidence>
<accession>A0A9D9IWG1</accession>
<gene>
    <name evidence="3" type="ORF">IAB80_10380</name>
</gene>
<reference evidence="3" key="2">
    <citation type="journal article" date="2021" name="PeerJ">
        <title>Extensive microbial diversity within the chicken gut microbiome revealed by metagenomics and culture.</title>
        <authorList>
            <person name="Gilroy R."/>
            <person name="Ravi A."/>
            <person name="Getino M."/>
            <person name="Pursley I."/>
            <person name="Horton D.L."/>
            <person name="Alikhan N.F."/>
            <person name="Baker D."/>
            <person name="Gharbi K."/>
            <person name="Hall N."/>
            <person name="Watson M."/>
            <person name="Adriaenssens E.M."/>
            <person name="Foster-Nyarko E."/>
            <person name="Jarju S."/>
            <person name="Secka A."/>
            <person name="Antonio M."/>
            <person name="Oren A."/>
            <person name="Chaudhuri R.R."/>
            <person name="La Ragione R."/>
            <person name="Hildebrand F."/>
            <person name="Pallen M.J."/>
        </authorList>
    </citation>
    <scope>NUCLEOTIDE SEQUENCE</scope>
    <source>
        <strain evidence="3">2478</strain>
    </source>
</reference>
<name>A0A9D9IWG1_9BACT</name>
<protein>
    <submittedName>
        <fullName evidence="3">Uncharacterized protein</fullName>
    </submittedName>
</protein>
<dbReference type="Proteomes" id="UP000823771">
    <property type="component" value="Unassembled WGS sequence"/>
</dbReference>
<dbReference type="EMBL" id="JADILZ010000101">
    <property type="protein sequence ID" value="MBO8479276.1"/>
    <property type="molecule type" value="Genomic_DNA"/>
</dbReference>
<organism evidence="3 4">
    <name type="scientific">Candidatus Cryptobacteroides excrementipullorum</name>
    <dbReference type="NCBI Taxonomy" id="2840761"/>
    <lineage>
        <taxon>Bacteria</taxon>
        <taxon>Pseudomonadati</taxon>
        <taxon>Bacteroidota</taxon>
        <taxon>Bacteroidia</taxon>
        <taxon>Bacteroidales</taxon>
        <taxon>Candidatus Cryptobacteroides</taxon>
    </lineage>
</organism>
<evidence type="ECO:0000313" key="3">
    <source>
        <dbReference type="EMBL" id="MBO8479276.1"/>
    </source>
</evidence>
<evidence type="ECO:0000313" key="4">
    <source>
        <dbReference type="Proteomes" id="UP000823771"/>
    </source>
</evidence>
<reference evidence="3" key="1">
    <citation type="submission" date="2020-10" db="EMBL/GenBank/DDBJ databases">
        <authorList>
            <person name="Gilroy R."/>
        </authorList>
    </citation>
    <scope>NUCLEOTIDE SEQUENCE</scope>
    <source>
        <strain evidence="3">2478</strain>
    </source>
</reference>
<keyword evidence="2" id="KW-0472">Membrane</keyword>
<dbReference type="AlphaFoldDB" id="A0A9D9IWG1"/>
<keyword evidence="2" id="KW-0812">Transmembrane</keyword>
<feature type="transmembrane region" description="Helical" evidence="2">
    <location>
        <begin position="50"/>
        <end position="70"/>
    </location>
</feature>
<keyword evidence="2" id="KW-1133">Transmembrane helix</keyword>
<feature type="region of interest" description="Disordered" evidence="1">
    <location>
        <begin position="72"/>
        <end position="98"/>
    </location>
</feature>
<evidence type="ECO:0000256" key="2">
    <source>
        <dbReference type="SAM" id="Phobius"/>
    </source>
</evidence>
<sequence length="121" mass="13028">MKKDISYDSFLESIRSGSAAAAESETGKRRTALAVMQSIGTRRHNHARTILAATVSSAAAILAAALIPAMTEERHPSGTGQEIRLSSGPAGQTRPDEPRLYTAYKNSRALRKFIEQNSNGK</sequence>
<proteinExistence type="predicted"/>
<comment type="caution">
    <text evidence="3">The sequence shown here is derived from an EMBL/GenBank/DDBJ whole genome shotgun (WGS) entry which is preliminary data.</text>
</comment>